<evidence type="ECO:0000256" key="3">
    <source>
        <dbReference type="ARBA" id="ARBA00022723"/>
    </source>
</evidence>
<dbReference type="InterPro" id="IPR002036">
    <property type="entry name" value="YbeY"/>
</dbReference>
<dbReference type="PROSITE" id="PS01306">
    <property type="entry name" value="UPF0054"/>
    <property type="match status" value="1"/>
</dbReference>
<evidence type="ECO:0000256" key="5">
    <source>
        <dbReference type="ARBA" id="ARBA00022801"/>
    </source>
</evidence>
<protein>
    <recommendedName>
        <fullName evidence="7">Endoribonuclease YbeY</fullName>
        <ecNumber evidence="7">3.1.-.-</ecNumber>
    </recommendedName>
</protein>
<sequence>MIDLDNGTEFEIDILGLEKIANSLTQKDIELLVVKNDEIKELNKEHRNIDKATDVLSFPLEYDFVNMPLGSIVISTDFVEEKAKEYGHSFNEEFSLLFIHGLLHLLGYDHEVDNGEHRAKEEELIKKFNLPDSLIVRNS</sequence>
<comment type="similarity">
    <text evidence="1 7">Belongs to the endoribonuclease YbeY family.</text>
</comment>
<dbReference type="SUPFAM" id="SSF55486">
    <property type="entry name" value="Metalloproteases ('zincins'), catalytic domain"/>
    <property type="match status" value="1"/>
</dbReference>
<keyword evidence="6 7" id="KW-0862">Zinc</keyword>
<dbReference type="PANTHER" id="PTHR46986">
    <property type="entry name" value="ENDORIBONUCLEASE YBEY, CHLOROPLASTIC"/>
    <property type="match status" value="1"/>
</dbReference>
<evidence type="ECO:0000256" key="1">
    <source>
        <dbReference type="ARBA" id="ARBA00010875"/>
    </source>
</evidence>
<keyword evidence="5 7" id="KW-0378">Hydrolase</keyword>
<keyword evidence="3 7" id="KW-0479">Metal-binding</keyword>
<comment type="function">
    <text evidence="7">Single strand-specific metallo-endoribonuclease involved in late-stage 70S ribosome quality control and in maturation of the 3' terminus of the 16S rRNA.</text>
</comment>
<dbReference type="NCBIfam" id="TIGR00043">
    <property type="entry name" value="rRNA maturation RNase YbeY"/>
    <property type="match status" value="1"/>
</dbReference>
<dbReference type="HAMAP" id="MF_00009">
    <property type="entry name" value="Endoribonucl_YbeY"/>
    <property type="match status" value="1"/>
</dbReference>
<dbReference type="PANTHER" id="PTHR46986:SF1">
    <property type="entry name" value="ENDORIBONUCLEASE YBEY, CHLOROPLASTIC"/>
    <property type="match status" value="1"/>
</dbReference>
<dbReference type="AlphaFoldDB" id="A0A4Q0ZH75"/>
<dbReference type="Pfam" id="PF02130">
    <property type="entry name" value="YbeY"/>
    <property type="match status" value="1"/>
</dbReference>
<comment type="subcellular location">
    <subcellularLocation>
        <location evidence="7">Cytoplasm</location>
    </subcellularLocation>
</comment>
<evidence type="ECO:0000313" key="9">
    <source>
        <dbReference type="Proteomes" id="UP000290870"/>
    </source>
</evidence>
<dbReference type="InterPro" id="IPR020549">
    <property type="entry name" value="YbeY_CS"/>
</dbReference>
<keyword evidence="7" id="KW-0690">Ribosome biogenesis</keyword>
<accession>A0A4Q0ZH75</accession>
<evidence type="ECO:0000313" key="8">
    <source>
        <dbReference type="EMBL" id="RXJ82908.1"/>
    </source>
</evidence>
<dbReference type="GO" id="GO:0005737">
    <property type="term" value="C:cytoplasm"/>
    <property type="evidence" value="ECO:0007669"/>
    <property type="project" value="UniProtKB-SubCell"/>
</dbReference>
<dbReference type="GO" id="GO:0006364">
    <property type="term" value="P:rRNA processing"/>
    <property type="evidence" value="ECO:0007669"/>
    <property type="project" value="UniProtKB-UniRule"/>
</dbReference>
<dbReference type="Proteomes" id="UP000290870">
    <property type="component" value="Unassembled WGS sequence"/>
</dbReference>
<keyword evidence="7" id="KW-0963">Cytoplasm</keyword>
<feature type="binding site" evidence="7">
    <location>
        <position position="110"/>
    </location>
    <ligand>
        <name>Zn(2+)</name>
        <dbReference type="ChEBI" id="CHEBI:29105"/>
        <note>catalytic</note>
    </ligand>
</feature>
<organism evidence="8 9">
    <name type="scientific">Arcobacter cloacae</name>
    <dbReference type="NCBI Taxonomy" id="1054034"/>
    <lineage>
        <taxon>Bacteria</taxon>
        <taxon>Pseudomonadati</taxon>
        <taxon>Campylobacterota</taxon>
        <taxon>Epsilonproteobacteria</taxon>
        <taxon>Campylobacterales</taxon>
        <taxon>Arcobacteraceae</taxon>
        <taxon>Arcobacter</taxon>
    </lineage>
</organism>
<feature type="binding site" evidence="7">
    <location>
        <position position="100"/>
    </location>
    <ligand>
        <name>Zn(2+)</name>
        <dbReference type="ChEBI" id="CHEBI:29105"/>
        <note>catalytic</note>
    </ligand>
</feature>
<dbReference type="GO" id="GO:0004521">
    <property type="term" value="F:RNA endonuclease activity"/>
    <property type="evidence" value="ECO:0007669"/>
    <property type="project" value="UniProtKB-UniRule"/>
</dbReference>
<keyword evidence="4 7" id="KW-0255">Endonuclease</keyword>
<evidence type="ECO:0000256" key="2">
    <source>
        <dbReference type="ARBA" id="ARBA00022722"/>
    </source>
</evidence>
<gene>
    <name evidence="7" type="primary">ybeY</name>
    <name evidence="8" type="ORF">CRU90_12185</name>
</gene>
<comment type="cofactor">
    <cofactor evidence="7">
        <name>Zn(2+)</name>
        <dbReference type="ChEBI" id="CHEBI:29105"/>
    </cofactor>
    <text evidence="7">Binds 1 zinc ion.</text>
</comment>
<dbReference type="RefSeq" id="WP_128987548.1">
    <property type="nucleotide sequence ID" value="NZ_PDJZ01000022.1"/>
</dbReference>
<comment type="caution">
    <text evidence="8">The sequence shown here is derived from an EMBL/GenBank/DDBJ whole genome shotgun (WGS) entry which is preliminary data.</text>
</comment>
<dbReference type="GO" id="GO:0008270">
    <property type="term" value="F:zinc ion binding"/>
    <property type="evidence" value="ECO:0007669"/>
    <property type="project" value="UniProtKB-UniRule"/>
</dbReference>
<keyword evidence="7" id="KW-0698">rRNA processing</keyword>
<feature type="binding site" evidence="7">
    <location>
        <position position="104"/>
    </location>
    <ligand>
        <name>Zn(2+)</name>
        <dbReference type="ChEBI" id="CHEBI:29105"/>
        <note>catalytic</note>
    </ligand>
</feature>
<evidence type="ECO:0000256" key="7">
    <source>
        <dbReference type="HAMAP-Rule" id="MF_00009"/>
    </source>
</evidence>
<reference evidence="8 9" key="1">
    <citation type="submission" date="2017-10" db="EMBL/GenBank/DDBJ databases">
        <title>Genomics of the genus Arcobacter.</title>
        <authorList>
            <person name="Perez-Cataluna A."/>
            <person name="Figueras M.J."/>
        </authorList>
    </citation>
    <scope>NUCLEOTIDE SEQUENCE [LARGE SCALE GENOMIC DNA]</scope>
    <source>
        <strain evidence="8 9">F26</strain>
    </source>
</reference>
<evidence type="ECO:0000256" key="4">
    <source>
        <dbReference type="ARBA" id="ARBA00022759"/>
    </source>
</evidence>
<evidence type="ECO:0000256" key="6">
    <source>
        <dbReference type="ARBA" id="ARBA00022833"/>
    </source>
</evidence>
<dbReference type="EC" id="3.1.-.-" evidence="7"/>
<proteinExistence type="inferred from homology"/>
<dbReference type="OrthoDB" id="9807740at2"/>
<dbReference type="EMBL" id="PDJZ01000022">
    <property type="protein sequence ID" value="RXJ82908.1"/>
    <property type="molecule type" value="Genomic_DNA"/>
</dbReference>
<keyword evidence="2 7" id="KW-0540">Nuclease</keyword>
<dbReference type="InterPro" id="IPR023091">
    <property type="entry name" value="MetalPrtase_cat_dom_sf_prd"/>
</dbReference>
<dbReference type="GO" id="GO:0004222">
    <property type="term" value="F:metalloendopeptidase activity"/>
    <property type="evidence" value="ECO:0007669"/>
    <property type="project" value="InterPro"/>
</dbReference>
<name>A0A4Q0ZH75_9BACT</name>
<dbReference type="Gene3D" id="3.40.390.30">
    <property type="entry name" value="Metalloproteases ('zincins'), catalytic domain"/>
    <property type="match status" value="1"/>
</dbReference>